<keyword evidence="3" id="KW-0479">Metal-binding</keyword>
<feature type="domain" description="Radical SAM core" evidence="7">
    <location>
        <begin position="83"/>
        <end position="310"/>
    </location>
</feature>
<evidence type="ECO:0000256" key="3">
    <source>
        <dbReference type="ARBA" id="ARBA00022723"/>
    </source>
</evidence>
<dbReference type="PANTHER" id="PTHR43273">
    <property type="entry name" value="ANAEROBIC SULFATASE-MATURATING ENZYME HOMOLOG ASLB-RELATED"/>
    <property type="match status" value="1"/>
</dbReference>
<name>A0A846QG20_9BACT</name>
<dbReference type="SFLD" id="SFLDS00029">
    <property type="entry name" value="Radical_SAM"/>
    <property type="match status" value="1"/>
</dbReference>
<dbReference type="SFLD" id="SFLDG01384">
    <property type="entry name" value="thioether_bond_formation_requi"/>
    <property type="match status" value="1"/>
</dbReference>
<gene>
    <name evidence="8" type="ORF">GGQ74_000821</name>
</gene>
<evidence type="ECO:0000256" key="6">
    <source>
        <dbReference type="ARBA" id="ARBA00023601"/>
    </source>
</evidence>
<evidence type="ECO:0000256" key="4">
    <source>
        <dbReference type="ARBA" id="ARBA00023004"/>
    </source>
</evidence>
<evidence type="ECO:0000256" key="2">
    <source>
        <dbReference type="ARBA" id="ARBA00022691"/>
    </source>
</evidence>
<dbReference type="Pfam" id="PF04055">
    <property type="entry name" value="Radical_SAM"/>
    <property type="match status" value="1"/>
</dbReference>
<dbReference type="GO" id="GO:0016491">
    <property type="term" value="F:oxidoreductase activity"/>
    <property type="evidence" value="ECO:0007669"/>
    <property type="project" value="InterPro"/>
</dbReference>
<dbReference type="InterPro" id="IPR058240">
    <property type="entry name" value="rSAM_sf"/>
</dbReference>
<dbReference type="InterPro" id="IPR006638">
    <property type="entry name" value="Elp3/MiaA/NifB-like_rSAM"/>
</dbReference>
<dbReference type="SFLD" id="SFLDG01386">
    <property type="entry name" value="main_SPASM_domain-containing"/>
    <property type="match status" value="1"/>
</dbReference>
<dbReference type="EMBL" id="JAATJA010000001">
    <property type="protein sequence ID" value="NJB67181.1"/>
    <property type="molecule type" value="Genomic_DNA"/>
</dbReference>
<keyword evidence="9" id="KW-1185">Reference proteome</keyword>
<dbReference type="PANTHER" id="PTHR43273:SF3">
    <property type="entry name" value="ANAEROBIC SULFATASE-MATURATING ENZYME HOMOLOG ASLB-RELATED"/>
    <property type="match status" value="1"/>
</dbReference>
<comment type="caution">
    <text evidence="8">The sequence shown here is derived from an EMBL/GenBank/DDBJ whole genome shotgun (WGS) entry which is preliminary data.</text>
</comment>
<dbReference type="SMART" id="SM00729">
    <property type="entry name" value="Elp3"/>
    <property type="match status" value="1"/>
</dbReference>
<keyword evidence="5" id="KW-0411">Iron-sulfur</keyword>
<dbReference type="NCBIfam" id="TIGR03978">
    <property type="entry name" value="rSAM_paired_1"/>
    <property type="match status" value="1"/>
</dbReference>
<dbReference type="InterPro" id="IPR007197">
    <property type="entry name" value="rSAM"/>
</dbReference>
<comment type="similarity">
    <text evidence="6">Belongs to the radical SAM superfamily. Anaerobic sulfatase-maturating enzyme family.</text>
</comment>
<evidence type="ECO:0000256" key="1">
    <source>
        <dbReference type="ARBA" id="ARBA00001966"/>
    </source>
</evidence>
<dbReference type="InterPro" id="IPR013785">
    <property type="entry name" value="Aldolase_TIM"/>
</dbReference>
<dbReference type="Proteomes" id="UP000580856">
    <property type="component" value="Unassembled WGS sequence"/>
</dbReference>
<dbReference type="GO" id="GO:0046872">
    <property type="term" value="F:metal ion binding"/>
    <property type="evidence" value="ECO:0007669"/>
    <property type="project" value="UniProtKB-KW"/>
</dbReference>
<dbReference type="AlphaFoldDB" id="A0A846QG20"/>
<evidence type="ECO:0000259" key="7">
    <source>
        <dbReference type="PROSITE" id="PS51918"/>
    </source>
</evidence>
<dbReference type="InterPro" id="IPR023867">
    <property type="entry name" value="Sulphatase_maturase_rSAM"/>
</dbReference>
<keyword evidence="4" id="KW-0408">Iron</keyword>
<organism evidence="8 9">
    <name type="scientific">Desulfobaculum xiamenense</name>
    <dbReference type="NCBI Taxonomy" id="995050"/>
    <lineage>
        <taxon>Bacteria</taxon>
        <taxon>Pseudomonadati</taxon>
        <taxon>Thermodesulfobacteriota</taxon>
        <taxon>Desulfovibrionia</taxon>
        <taxon>Desulfovibrionales</taxon>
        <taxon>Desulfovibrionaceae</taxon>
        <taxon>Desulfobaculum</taxon>
    </lineage>
</organism>
<dbReference type="CDD" id="cd01335">
    <property type="entry name" value="Radical_SAM"/>
    <property type="match status" value="1"/>
</dbReference>
<sequence length="483" mass="55208">MQEPYLILPFNFRRRGDHVLITNDIGEYHFLSNYDFKKFVNMQLERSCELFLDLESKFFVCKEFNEALLGHYSTRYRTKKRFLFESTSLHMMVVTHRCNQKCLYCHASAASDDSSVEIDMGPEVVEGIIDAIFESPSSYVKIEFQGGEPLLNFDAVKHAVRYAEEVVPNGRDVGFVICTNLTMLSDEQIEFINEHDIEISTSLDGPEALHNSCRLTKCGYGTYQSVVDGVNRLRHGGVDRVAALLTIHKGNVHRLKDVVDEYVARGFKSIFLRSMNPYGYAYENKNELSYSVETFLDAYIDAIRYIIEINRGGVDFAEEYASILLSRILTPFSCGFVDLQSPAGAAICGMVYETNGDVFVSDEARMLCRMTGERNFFLGNVLEDSRQEWFVSEKLYDILKDSVIESLPGCAWCAYSPYCGTDPVRNFFELGRRISIKPKDHQCQKNKAVFDFLMELLRSDDSFVVDLCWAWACRRPLGDVVVE</sequence>
<evidence type="ECO:0000256" key="5">
    <source>
        <dbReference type="ARBA" id="ARBA00023014"/>
    </source>
</evidence>
<keyword evidence="2" id="KW-0949">S-adenosyl-L-methionine</keyword>
<dbReference type="SFLD" id="SFLDG01067">
    <property type="entry name" value="SPASM/twitch_domain_containing"/>
    <property type="match status" value="1"/>
</dbReference>
<dbReference type="GO" id="GO:0051536">
    <property type="term" value="F:iron-sulfur cluster binding"/>
    <property type="evidence" value="ECO:0007669"/>
    <property type="project" value="UniProtKB-KW"/>
</dbReference>
<reference evidence="8 9" key="1">
    <citation type="submission" date="2020-03" db="EMBL/GenBank/DDBJ databases">
        <title>Genomic Encyclopedia of Type Strains, Phase IV (KMG-IV): sequencing the most valuable type-strain genomes for metagenomic binning, comparative biology and taxonomic classification.</title>
        <authorList>
            <person name="Goeker M."/>
        </authorList>
    </citation>
    <scope>NUCLEOTIDE SEQUENCE [LARGE SCALE GENOMIC DNA]</scope>
    <source>
        <strain evidence="8 9">DSM 24233</strain>
    </source>
</reference>
<evidence type="ECO:0000313" key="9">
    <source>
        <dbReference type="Proteomes" id="UP000580856"/>
    </source>
</evidence>
<protein>
    <submittedName>
        <fullName evidence="8">His-Xaa-Ser system radical SAM maturase HxsB</fullName>
    </submittedName>
</protein>
<dbReference type="SUPFAM" id="SSF102114">
    <property type="entry name" value="Radical SAM enzymes"/>
    <property type="match status" value="1"/>
</dbReference>
<proteinExistence type="inferred from homology"/>
<dbReference type="Gene3D" id="3.20.20.70">
    <property type="entry name" value="Aldolase class I"/>
    <property type="match status" value="1"/>
</dbReference>
<accession>A0A846QG20</accession>
<evidence type="ECO:0000313" key="8">
    <source>
        <dbReference type="EMBL" id="NJB67181.1"/>
    </source>
</evidence>
<comment type="cofactor">
    <cofactor evidence="1">
        <name>[4Fe-4S] cluster</name>
        <dbReference type="ChEBI" id="CHEBI:49883"/>
    </cofactor>
</comment>
<dbReference type="InterPro" id="IPR024023">
    <property type="entry name" value="rSAM_paired_HxsB"/>
</dbReference>
<dbReference type="PROSITE" id="PS51918">
    <property type="entry name" value="RADICAL_SAM"/>
    <property type="match status" value="1"/>
</dbReference>
<dbReference type="RefSeq" id="WP_167940260.1">
    <property type="nucleotide sequence ID" value="NZ_JAATJA010000001.1"/>
</dbReference>